<dbReference type="EMBL" id="JANQDX010000013">
    <property type="protein sequence ID" value="KAL0913367.1"/>
    <property type="molecule type" value="Genomic_DNA"/>
</dbReference>
<organism evidence="1 2">
    <name type="scientific">Dendrobium thyrsiflorum</name>
    <name type="common">Pinecone-like raceme dendrobium</name>
    <name type="synonym">Orchid</name>
    <dbReference type="NCBI Taxonomy" id="117978"/>
    <lineage>
        <taxon>Eukaryota</taxon>
        <taxon>Viridiplantae</taxon>
        <taxon>Streptophyta</taxon>
        <taxon>Embryophyta</taxon>
        <taxon>Tracheophyta</taxon>
        <taxon>Spermatophyta</taxon>
        <taxon>Magnoliopsida</taxon>
        <taxon>Liliopsida</taxon>
        <taxon>Asparagales</taxon>
        <taxon>Orchidaceae</taxon>
        <taxon>Epidendroideae</taxon>
        <taxon>Malaxideae</taxon>
        <taxon>Dendrobiinae</taxon>
        <taxon>Dendrobium</taxon>
    </lineage>
</organism>
<proteinExistence type="predicted"/>
<dbReference type="Proteomes" id="UP001552299">
    <property type="component" value="Unassembled WGS sequence"/>
</dbReference>
<sequence length="65" mass="7028">MALRIPLLVTENGAEAEGRFNIVGEHTGSNHDRNLMVSFDGKTTRSEGPNHNCLLMVPFGGETTS</sequence>
<protein>
    <submittedName>
        <fullName evidence="1">Uncharacterized protein</fullName>
    </submittedName>
</protein>
<reference evidence="1 2" key="1">
    <citation type="journal article" date="2024" name="Plant Biotechnol. J.">
        <title>Dendrobium thyrsiflorum genome and its molecular insights into genes involved in important horticultural traits.</title>
        <authorList>
            <person name="Chen B."/>
            <person name="Wang J.Y."/>
            <person name="Zheng P.J."/>
            <person name="Li K.L."/>
            <person name="Liang Y.M."/>
            <person name="Chen X.F."/>
            <person name="Zhang C."/>
            <person name="Zhao X."/>
            <person name="He X."/>
            <person name="Zhang G.Q."/>
            <person name="Liu Z.J."/>
            <person name="Xu Q."/>
        </authorList>
    </citation>
    <scope>NUCLEOTIDE SEQUENCE [LARGE SCALE GENOMIC DNA]</scope>
    <source>
        <strain evidence="1">GZMU011</strain>
    </source>
</reference>
<keyword evidence="2" id="KW-1185">Reference proteome</keyword>
<dbReference type="AlphaFoldDB" id="A0ABD0UKN4"/>
<comment type="caution">
    <text evidence="1">The sequence shown here is derived from an EMBL/GenBank/DDBJ whole genome shotgun (WGS) entry which is preliminary data.</text>
</comment>
<accession>A0ABD0UKN4</accession>
<name>A0ABD0UKN4_DENTH</name>
<evidence type="ECO:0000313" key="2">
    <source>
        <dbReference type="Proteomes" id="UP001552299"/>
    </source>
</evidence>
<gene>
    <name evidence="1" type="ORF">M5K25_016823</name>
</gene>
<evidence type="ECO:0000313" key="1">
    <source>
        <dbReference type="EMBL" id="KAL0913367.1"/>
    </source>
</evidence>